<dbReference type="AlphaFoldDB" id="A0A8T2R4C4"/>
<keyword evidence="15" id="KW-1185">Reference proteome</keyword>
<comment type="pathway">
    <text evidence="3">Protein modification; protein ubiquitination.</text>
</comment>
<dbReference type="GO" id="GO:0005783">
    <property type="term" value="C:endoplasmic reticulum"/>
    <property type="evidence" value="ECO:0007669"/>
    <property type="project" value="InterPro"/>
</dbReference>
<protein>
    <recommendedName>
        <fullName evidence="4">RING-type E3 ubiquitin transferase</fullName>
        <ecNumber evidence="4">2.3.2.27</ecNumber>
    </recommendedName>
</protein>
<dbReference type="InterPro" id="IPR001841">
    <property type="entry name" value="Znf_RING"/>
</dbReference>
<sequence length="517" mass="56188">MSTGNGVIAGPEVDMTELDAGSSGTFAVDLNLNLGPSFALELALGGHEFEESVPVSRPNWPRFEPGMLAGGQEDEIPPLAEDQPPISVPREGQQDNAGSRATINDANDFDADNSQTALRSGIGVSEHEPRFVGLLQAFRNLRHLHHLRRDFFLPDQNLGQTQGSSDGPATVETRTVAEALDSAVSPDRSEEESGTVGSNFECNICLEMATEPVVTCCGHLFCWPCLYQWLHLHSNQKECPVCKGFLSDELITPIYGRGASQDAEKNIGSTPARPHAHRVNGKRHWTETYFQERVERGHPAADAELQGDRNEGDISNAAELVLDRLRAAQRLREYINERFRIRVQQRLMGRRGPRAFRLHPLSNLGAHIQASSSSSVESSDQHNNEQDLTQVATSNPELADNTAAVGGSTDGVHDGPEDGQRTLEHVSTLPTHLGNLNGNGGVDAGSSIMEQNPLQETSPLYVSAEDSNSSGHGASTDLQVESLHLPQSSRHENVNASSSSCDSDPSSLRTRKRRRLN</sequence>
<dbReference type="SUPFAM" id="SSF57850">
    <property type="entry name" value="RING/U-box"/>
    <property type="match status" value="1"/>
</dbReference>
<keyword evidence="9" id="KW-0862">Zinc</keyword>
<name>A0A8T2R4C4_CERRI</name>
<dbReference type="Proteomes" id="UP000825935">
    <property type="component" value="Chromosome 30"/>
</dbReference>
<feature type="region of interest" description="Disordered" evidence="12">
    <location>
        <begin position="394"/>
        <end position="422"/>
    </location>
</feature>
<dbReference type="Gene3D" id="3.30.40.10">
    <property type="entry name" value="Zinc/RING finger domain, C3HC4 (zinc finger)"/>
    <property type="match status" value="1"/>
</dbReference>
<evidence type="ECO:0000256" key="1">
    <source>
        <dbReference type="ARBA" id="ARBA00000900"/>
    </source>
</evidence>
<comment type="caution">
    <text evidence="14">The sequence shown here is derived from an EMBL/GenBank/DDBJ whole genome shotgun (WGS) entry which is preliminary data.</text>
</comment>
<accession>A0A8T2R4C4</accession>
<dbReference type="EMBL" id="CM035435">
    <property type="protein sequence ID" value="KAH7290591.1"/>
    <property type="molecule type" value="Genomic_DNA"/>
</dbReference>
<keyword evidence="8" id="KW-0833">Ubl conjugation pathway</keyword>
<dbReference type="CDD" id="cd16534">
    <property type="entry name" value="RING-HC_RNF5-like"/>
    <property type="match status" value="1"/>
</dbReference>
<feature type="compositionally biased region" description="Low complexity" evidence="12">
    <location>
        <begin position="497"/>
        <end position="507"/>
    </location>
</feature>
<gene>
    <name evidence="14" type="ORF">KP509_30G056300</name>
</gene>
<keyword evidence="6" id="KW-0479">Metal-binding</keyword>
<proteinExistence type="predicted"/>
<dbReference type="PROSITE" id="PS00518">
    <property type="entry name" value="ZF_RING_1"/>
    <property type="match status" value="1"/>
</dbReference>
<evidence type="ECO:0000256" key="6">
    <source>
        <dbReference type="ARBA" id="ARBA00022723"/>
    </source>
</evidence>
<evidence type="ECO:0000256" key="8">
    <source>
        <dbReference type="ARBA" id="ARBA00022786"/>
    </source>
</evidence>
<evidence type="ECO:0000256" key="12">
    <source>
        <dbReference type="SAM" id="MobiDB-lite"/>
    </source>
</evidence>
<dbReference type="Pfam" id="PF13923">
    <property type="entry name" value="zf-C3HC4_2"/>
    <property type="match status" value="1"/>
</dbReference>
<evidence type="ECO:0000256" key="11">
    <source>
        <dbReference type="PROSITE-ProRule" id="PRU00175"/>
    </source>
</evidence>
<dbReference type="InterPro" id="IPR045103">
    <property type="entry name" value="RNF5/RNF185-like"/>
</dbReference>
<keyword evidence="10" id="KW-0472">Membrane</keyword>
<keyword evidence="7 11" id="KW-0863">Zinc-finger</keyword>
<feature type="compositionally biased region" description="Polar residues" evidence="12">
    <location>
        <begin position="462"/>
        <end position="479"/>
    </location>
</feature>
<dbReference type="PANTHER" id="PTHR12313">
    <property type="entry name" value="E3 UBIQUITIN-PROTEIN LIGASE RNF5-RELATED"/>
    <property type="match status" value="1"/>
</dbReference>
<feature type="compositionally biased region" description="Basic and acidic residues" evidence="12">
    <location>
        <begin position="411"/>
        <end position="422"/>
    </location>
</feature>
<evidence type="ECO:0000259" key="13">
    <source>
        <dbReference type="PROSITE" id="PS50089"/>
    </source>
</evidence>
<feature type="compositionally biased region" description="Polar residues" evidence="12">
    <location>
        <begin position="94"/>
        <end position="105"/>
    </location>
</feature>
<evidence type="ECO:0000256" key="9">
    <source>
        <dbReference type="ARBA" id="ARBA00022833"/>
    </source>
</evidence>
<evidence type="ECO:0000256" key="2">
    <source>
        <dbReference type="ARBA" id="ARBA00004308"/>
    </source>
</evidence>
<feature type="domain" description="RING-type" evidence="13">
    <location>
        <begin position="202"/>
        <end position="243"/>
    </location>
</feature>
<dbReference type="GO" id="GO:0061630">
    <property type="term" value="F:ubiquitin protein ligase activity"/>
    <property type="evidence" value="ECO:0007669"/>
    <property type="project" value="UniProtKB-EC"/>
</dbReference>
<keyword evidence="5" id="KW-0808">Transferase</keyword>
<dbReference type="PROSITE" id="PS50089">
    <property type="entry name" value="ZF_RING_2"/>
    <property type="match status" value="1"/>
</dbReference>
<evidence type="ECO:0000256" key="5">
    <source>
        <dbReference type="ARBA" id="ARBA00022679"/>
    </source>
</evidence>
<feature type="region of interest" description="Disordered" evidence="12">
    <location>
        <begin position="64"/>
        <end position="112"/>
    </location>
</feature>
<dbReference type="InterPro" id="IPR013083">
    <property type="entry name" value="Znf_RING/FYVE/PHD"/>
</dbReference>
<dbReference type="InterPro" id="IPR017907">
    <property type="entry name" value="Znf_RING_CS"/>
</dbReference>
<dbReference type="GO" id="GO:0008270">
    <property type="term" value="F:zinc ion binding"/>
    <property type="evidence" value="ECO:0007669"/>
    <property type="project" value="UniProtKB-KW"/>
</dbReference>
<evidence type="ECO:0000256" key="3">
    <source>
        <dbReference type="ARBA" id="ARBA00004906"/>
    </source>
</evidence>
<comment type="catalytic activity">
    <reaction evidence="1">
        <text>S-ubiquitinyl-[E2 ubiquitin-conjugating enzyme]-L-cysteine + [acceptor protein]-L-lysine = [E2 ubiquitin-conjugating enzyme]-L-cysteine + N(6)-ubiquitinyl-[acceptor protein]-L-lysine.</text>
        <dbReference type="EC" id="2.3.2.27"/>
    </reaction>
</comment>
<organism evidence="14 15">
    <name type="scientific">Ceratopteris richardii</name>
    <name type="common">Triangle waterfern</name>
    <dbReference type="NCBI Taxonomy" id="49495"/>
    <lineage>
        <taxon>Eukaryota</taxon>
        <taxon>Viridiplantae</taxon>
        <taxon>Streptophyta</taxon>
        <taxon>Embryophyta</taxon>
        <taxon>Tracheophyta</taxon>
        <taxon>Polypodiopsida</taxon>
        <taxon>Polypodiidae</taxon>
        <taxon>Polypodiales</taxon>
        <taxon>Pteridineae</taxon>
        <taxon>Pteridaceae</taxon>
        <taxon>Parkerioideae</taxon>
        <taxon>Ceratopteris</taxon>
    </lineage>
</organism>
<reference evidence="14" key="1">
    <citation type="submission" date="2021-08" db="EMBL/GenBank/DDBJ databases">
        <title>WGS assembly of Ceratopteris richardii.</title>
        <authorList>
            <person name="Marchant D.B."/>
            <person name="Chen G."/>
            <person name="Jenkins J."/>
            <person name="Shu S."/>
            <person name="Leebens-Mack J."/>
            <person name="Grimwood J."/>
            <person name="Schmutz J."/>
            <person name="Soltis P."/>
            <person name="Soltis D."/>
            <person name="Chen Z.-H."/>
        </authorList>
    </citation>
    <scope>NUCLEOTIDE SEQUENCE</scope>
    <source>
        <strain evidence="14">Whitten #5841</strain>
        <tissue evidence="14">Leaf</tissue>
    </source>
</reference>
<dbReference type="GO" id="GO:0006511">
    <property type="term" value="P:ubiquitin-dependent protein catabolic process"/>
    <property type="evidence" value="ECO:0007669"/>
    <property type="project" value="InterPro"/>
</dbReference>
<evidence type="ECO:0000256" key="4">
    <source>
        <dbReference type="ARBA" id="ARBA00012483"/>
    </source>
</evidence>
<evidence type="ECO:0000313" key="14">
    <source>
        <dbReference type="EMBL" id="KAH7290591.1"/>
    </source>
</evidence>
<dbReference type="SMART" id="SM00184">
    <property type="entry name" value="RING"/>
    <property type="match status" value="1"/>
</dbReference>
<evidence type="ECO:0000313" key="15">
    <source>
        <dbReference type="Proteomes" id="UP000825935"/>
    </source>
</evidence>
<dbReference type="OrthoDB" id="302966at2759"/>
<comment type="subcellular location">
    <subcellularLocation>
        <location evidence="2">Endomembrane system</location>
    </subcellularLocation>
</comment>
<evidence type="ECO:0000256" key="10">
    <source>
        <dbReference type="ARBA" id="ARBA00023136"/>
    </source>
</evidence>
<feature type="region of interest" description="Disordered" evidence="12">
    <location>
        <begin position="462"/>
        <end position="517"/>
    </location>
</feature>
<dbReference type="EC" id="2.3.2.27" evidence="4"/>
<dbReference type="OMA" id="PNWPRFE"/>
<evidence type="ECO:0000256" key="7">
    <source>
        <dbReference type="ARBA" id="ARBA00022771"/>
    </source>
</evidence>
<feature type="region of interest" description="Disordered" evidence="12">
    <location>
        <begin position="368"/>
        <end position="387"/>
    </location>
</feature>